<name>A0A844TG10_9BRAD</name>
<keyword evidence="2" id="KW-1185">Reference proteome</keyword>
<protein>
    <recommendedName>
        <fullName evidence="3">LTXXQ motif family protein</fullName>
    </recommendedName>
</protein>
<dbReference type="InterPro" id="IPR012899">
    <property type="entry name" value="LTXXQ"/>
</dbReference>
<accession>A0A844TG10</accession>
<evidence type="ECO:0000313" key="1">
    <source>
        <dbReference type="EMBL" id="MVT76495.1"/>
    </source>
</evidence>
<sequence>MVGSAFVSGRMGLALAGAALVVAAVLLPSRAEAQFGLRGGPLGVARFAVGNMIGVSRLRHARMAVRGGRYRSAALRSQDPRGAERGQPYNPYVLRAALTAQGALSGWHGGRRPQGWWRHPDGSYGWVGPVFWPFAHDDLTTAIIFGDTTSLSLYGYVDIYAAIFTPYAAPELAAYAAPQGRRARKVPSVETVCDASDTGGLPVDRIAAAVAPNELQRTTLDELATAWNAARDTIRAACPAQAPAMAAERLGLMRERIAAMIKATDAIAPPLAKFVGLLNDDQKARFNALANDRRAALAARQPKDAQATAACQPDYDPRYDQQAQRQYEQLLQQQWPAAEIASTLRLDEIGRARLEVLQDTTLRTMETLSPCPAEAAATPQARLDAVKTRLETMLQAVGGISDALDDFEADLSDEQKAGFEAIGPKRGA</sequence>
<dbReference type="AlphaFoldDB" id="A0A844TG10"/>
<evidence type="ECO:0008006" key="3">
    <source>
        <dbReference type="Google" id="ProtNLM"/>
    </source>
</evidence>
<proteinExistence type="predicted"/>
<gene>
    <name evidence="1" type="ORF">GPL20_26225</name>
</gene>
<organism evidence="1 2">
    <name type="scientific">Bradyrhizobium cajani</name>
    <dbReference type="NCBI Taxonomy" id="1928661"/>
    <lineage>
        <taxon>Bacteria</taxon>
        <taxon>Pseudomonadati</taxon>
        <taxon>Pseudomonadota</taxon>
        <taxon>Alphaproteobacteria</taxon>
        <taxon>Hyphomicrobiales</taxon>
        <taxon>Nitrobacteraceae</taxon>
        <taxon>Bradyrhizobium</taxon>
    </lineage>
</organism>
<dbReference type="GO" id="GO:0042597">
    <property type="term" value="C:periplasmic space"/>
    <property type="evidence" value="ECO:0007669"/>
    <property type="project" value="InterPro"/>
</dbReference>
<dbReference type="Proteomes" id="UP000449969">
    <property type="component" value="Unassembled WGS sequence"/>
</dbReference>
<comment type="caution">
    <text evidence="1">The sequence shown here is derived from an EMBL/GenBank/DDBJ whole genome shotgun (WGS) entry which is preliminary data.</text>
</comment>
<evidence type="ECO:0000313" key="2">
    <source>
        <dbReference type="Proteomes" id="UP000449969"/>
    </source>
</evidence>
<dbReference type="Pfam" id="PF07813">
    <property type="entry name" value="LTXXQ"/>
    <property type="match status" value="2"/>
</dbReference>
<reference evidence="1 2" key="1">
    <citation type="submission" date="2019-12" db="EMBL/GenBank/DDBJ databases">
        <title>Draft genome sequences Bradyrhizobium cajani AMBPC1010, Bradyrhizobium pachyrhizi AMBPC1040 and Bradyrhizobium yuanmingense ALSPC3051, three plant growth promoting strains isolated from nodules of Cajanus cajan L. in Dominican Republic.</title>
        <authorList>
            <person name="Flores-Felix J.D."/>
            <person name="Araujo J."/>
            <person name="Diaz-Alcantara C."/>
            <person name="Gonzalez-Andres F."/>
            <person name="Velazquez E."/>
        </authorList>
    </citation>
    <scope>NUCLEOTIDE SEQUENCE [LARGE SCALE GENOMIC DNA]</scope>
    <source>
        <strain evidence="1 2">1010</strain>
    </source>
</reference>
<dbReference type="EMBL" id="WQNE01000025">
    <property type="protein sequence ID" value="MVT76495.1"/>
    <property type="molecule type" value="Genomic_DNA"/>
</dbReference>